<sequence length="712" mass="79836">MRCVDPHLHLTRRKLFLQANRDACPVAYLGKNATGRLQLAALAKNEAFAHRPAKERQVRVRPRGEEGRSRRKYPKLSHSSPATNGLPRSDMNGNVGREDVSVLIPESPVGSPRREASVVSSSIRDDYSTPLQSPTQDYREISAIPPSPILLSDQINDNGTNGTDFIDASMNTNGEHKGRPPLLLQLNEAFAQRTDTSKPGFSDISRNELRRRSDIMQLNNSSTALTPASEDLILPPRGVADRLLATYLTREYVNLPLLHIPDFEARYADMWKTEASPNDPVFQGMVNAMFALGCLSVDPSAQGDGTMYFVRSRNLLHDGSATGESITNIQAYLVITQYLFATGDINAAWKSIGIAIRVSQSLHLHLKSGSHHLQRRVDRELAKRVWHSCIMLERMIAINFGKSSIKSPPSLATLPTPLETEYVDLIFGGEASNKEPTLASDRPSIVEFFTASARLYERYSDVVAVEEELRLTATGSSRKLLEAFDAQRLLDADRRLCNWNTSLPPYLQSEASYLDHPIAQRQHNILRVRYLHMRVLLWRPLLAILASDPEICSPTSSDKALVDTPLIYMVASEAAAKCILAAREIADILIENERLDDSSHQVGPVPAWWENIGYLFTCATVMLAARLCPSTYERLPPGTIDMGWNHCVDLMIEYRVFSPRVQRWLDVLQDIATVAMDMEEEYDSRKTKSDDKPALNQERDMTWLMCLPTDLE</sequence>
<accession>A0ACB8V266</accession>
<reference evidence="1" key="1">
    <citation type="journal article" date="2022" name="bioRxiv">
        <title>Population genetic analysis of Ophidiomyces ophidiicola, the causative agent of snake fungal disease, indicates recent introductions to the USA.</title>
        <authorList>
            <person name="Ladner J.T."/>
            <person name="Palmer J.M."/>
            <person name="Ettinger C.L."/>
            <person name="Stajich J.E."/>
            <person name="Farrell T.M."/>
            <person name="Glorioso B.M."/>
            <person name="Lawson B."/>
            <person name="Price S.J."/>
            <person name="Stengle A.G."/>
            <person name="Grear D.A."/>
            <person name="Lorch J.M."/>
        </authorList>
    </citation>
    <scope>NUCLEOTIDE SEQUENCE</scope>
    <source>
        <strain evidence="1">NWHC 24266-5</strain>
    </source>
</reference>
<dbReference type="EMBL" id="JALBCA010000029">
    <property type="protein sequence ID" value="KAI2388701.1"/>
    <property type="molecule type" value="Genomic_DNA"/>
</dbReference>
<comment type="caution">
    <text evidence="1">The sequence shown here is derived from an EMBL/GenBank/DDBJ whole genome shotgun (WGS) entry which is preliminary data.</text>
</comment>
<evidence type="ECO:0000313" key="1">
    <source>
        <dbReference type="EMBL" id="KAI2388701.1"/>
    </source>
</evidence>
<organism evidence="1">
    <name type="scientific">Ophidiomyces ophidiicola</name>
    <dbReference type="NCBI Taxonomy" id="1387563"/>
    <lineage>
        <taxon>Eukaryota</taxon>
        <taxon>Fungi</taxon>
        <taxon>Dikarya</taxon>
        <taxon>Ascomycota</taxon>
        <taxon>Pezizomycotina</taxon>
        <taxon>Eurotiomycetes</taxon>
        <taxon>Eurotiomycetidae</taxon>
        <taxon>Onygenales</taxon>
        <taxon>Onygenaceae</taxon>
        <taxon>Ophidiomyces</taxon>
    </lineage>
</organism>
<name>A0ACB8V266_9EURO</name>
<protein>
    <submittedName>
        <fullName evidence="1">Uncharacterized protein</fullName>
    </submittedName>
</protein>
<gene>
    <name evidence="1" type="ORF">LOY88_002470</name>
</gene>
<proteinExistence type="predicted"/>